<accession>C6BPL7</accession>
<evidence type="ECO:0008006" key="3">
    <source>
        <dbReference type="Google" id="ProtNLM"/>
    </source>
</evidence>
<evidence type="ECO:0000313" key="2">
    <source>
        <dbReference type="EMBL" id="ACS66141.1"/>
    </source>
</evidence>
<keyword evidence="1" id="KW-0472">Membrane</keyword>
<dbReference type="AlphaFoldDB" id="C6BPL7"/>
<geneLocation type="plasmid" evidence="2">
    <name>pRp12D01</name>
</geneLocation>
<reference evidence="2" key="1">
    <citation type="submission" date="2009-06" db="EMBL/GenBank/DDBJ databases">
        <title>Complete sequence plasmid 1 of Ralstonia pickettii 12D.</title>
        <authorList>
            <consortium name="US DOE Joint Genome Institute"/>
            <person name="Lucas S."/>
            <person name="Copeland A."/>
            <person name="Lapidus A."/>
            <person name="Glavina del Rio T."/>
            <person name="Dalin E."/>
            <person name="Tice H."/>
            <person name="Bruce D."/>
            <person name="Goodwin L."/>
            <person name="Pitluck S."/>
            <person name="Sims D."/>
            <person name="Meincke L."/>
            <person name="Brettin T."/>
            <person name="Detter J.C."/>
            <person name="Han C."/>
            <person name="Larimer F."/>
            <person name="Land M."/>
            <person name="Hauser L."/>
            <person name="Kyrpides N."/>
            <person name="Ovchinnikova G."/>
            <person name="Marsh T."/>
            <person name="Richardson P."/>
        </authorList>
    </citation>
    <scope>NUCLEOTIDE SEQUENCE [LARGE SCALE GENOMIC DNA]</scope>
    <source>
        <plasmid evidence="2">12D</plasmid>
        <plasmid evidence="2">pRp12D01</plasmid>
    </source>
</reference>
<gene>
    <name evidence="2" type="ordered locus">Rpic12D_4907</name>
</gene>
<proteinExistence type="predicted"/>
<dbReference type="EMBL" id="CP001646">
    <property type="protein sequence ID" value="ACS66141.1"/>
    <property type="molecule type" value="Genomic_DNA"/>
</dbReference>
<name>C6BPL7_RALP1</name>
<feature type="transmembrane region" description="Helical" evidence="1">
    <location>
        <begin position="26"/>
        <end position="48"/>
    </location>
</feature>
<sequence length="65" mass="7262">MLVIVLFLVVALTAFTYVRRHNLFLWIGTVMAWVWFLDLCAGAAGDLLRHAWDGLFGAKPAGKEV</sequence>
<keyword evidence="2" id="KW-0614">Plasmid</keyword>
<keyword evidence="1" id="KW-1133">Transmembrane helix</keyword>
<keyword evidence="1" id="KW-0812">Transmembrane</keyword>
<protein>
    <recommendedName>
        <fullName evidence="3">Transmembrane protein</fullName>
    </recommendedName>
</protein>
<dbReference type="KEGG" id="rpf:Rpic12D_4907"/>
<dbReference type="HOGENOM" id="CLU_2846704_0_0_4"/>
<evidence type="ECO:0000256" key="1">
    <source>
        <dbReference type="SAM" id="Phobius"/>
    </source>
</evidence>
<organism evidence="2">
    <name type="scientific">Ralstonia pickettii (strain 12D)</name>
    <dbReference type="NCBI Taxonomy" id="428406"/>
    <lineage>
        <taxon>Bacteria</taxon>
        <taxon>Pseudomonadati</taxon>
        <taxon>Pseudomonadota</taxon>
        <taxon>Betaproteobacteria</taxon>
        <taxon>Burkholderiales</taxon>
        <taxon>Burkholderiaceae</taxon>
        <taxon>Ralstonia</taxon>
    </lineage>
</organism>